<feature type="binding site" evidence="5">
    <location>
        <position position="598"/>
    </location>
    <ligand>
        <name>Ca(2+)</name>
        <dbReference type="ChEBI" id="CHEBI:29108"/>
    </ligand>
</feature>
<evidence type="ECO:0000313" key="8">
    <source>
        <dbReference type="Proteomes" id="UP000237797"/>
    </source>
</evidence>
<reference evidence="7 8" key="1">
    <citation type="submission" date="2018-03" db="EMBL/GenBank/DDBJ databases">
        <title>Genomic Encyclopedia of Archaeal and Bacterial Type Strains, Phase II (KMG-II): from individual species to whole genera.</title>
        <authorList>
            <person name="Goeker M."/>
        </authorList>
    </citation>
    <scope>NUCLEOTIDE SEQUENCE [LARGE SCALE GENOMIC DNA]</scope>
    <source>
        <strain evidence="7 8">DSM 44946</strain>
    </source>
</reference>
<dbReference type="AlphaFoldDB" id="A0A2T0LB38"/>
<evidence type="ECO:0000256" key="4">
    <source>
        <dbReference type="PIRSR" id="PIRSR001227-1"/>
    </source>
</evidence>
<dbReference type="Pfam" id="PF01804">
    <property type="entry name" value="Penicil_amidase"/>
    <property type="match status" value="1"/>
</dbReference>
<dbReference type="PANTHER" id="PTHR34218">
    <property type="entry name" value="PEPTIDASE S45 PENICILLIN AMIDASE"/>
    <property type="match status" value="1"/>
</dbReference>
<dbReference type="OrthoDB" id="9759796at2"/>
<dbReference type="PIRSF" id="PIRSF001227">
    <property type="entry name" value="Pen_acylase"/>
    <property type="match status" value="1"/>
</dbReference>
<evidence type="ECO:0000256" key="1">
    <source>
        <dbReference type="ARBA" id="ARBA00006586"/>
    </source>
</evidence>
<dbReference type="GO" id="GO:0046872">
    <property type="term" value="F:metal ion binding"/>
    <property type="evidence" value="ECO:0007669"/>
    <property type="project" value="UniProtKB-KW"/>
</dbReference>
<protein>
    <submittedName>
        <fullName evidence="7">Acyl-homoserine lactone acylase PvdQ</fullName>
    </submittedName>
</protein>
<dbReference type="GO" id="GO:0017000">
    <property type="term" value="P:antibiotic biosynthetic process"/>
    <property type="evidence" value="ECO:0007669"/>
    <property type="project" value="InterPro"/>
</dbReference>
<feature type="signal peptide" evidence="6">
    <location>
        <begin position="1"/>
        <end position="29"/>
    </location>
</feature>
<dbReference type="PANTHER" id="PTHR34218:SF4">
    <property type="entry name" value="ACYL-HOMOSERINE LACTONE ACYLASE QUIP"/>
    <property type="match status" value="1"/>
</dbReference>
<keyword evidence="5" id="KW-0479">Metal-binding</keyword>
<comment type="similarity">
    <text evidence="1">Belongs to the peptidase S45 family.</text>
</comment>
<keyword evidence="5" id="KW-0106">Calcium</keyword>
<evidence type="ECO:0000313" key="7">
    <source>
        <dbReference type="EMBL" id="PRX39065.1"/>
    </source>
</evidence>
<keyword evidence="6" id="KW-0732">Signal</keyword>
<evidence type="ECO:0000256" key="6">
    <source>
        <dbReference type="SAM" id="SignalP"/>
    </source>
</evidence>
<dbReference type="Proteomes" id="UP000237797">
    <property type="component" value="Unassembled WGS sequence"/>
</dbReference>
<dbReference type="Gene3D" id="3.60.20.10">
    <property type="entry name" value="Glutamine Phosphoribosylpyrophosphate, subunit 1, domain 1"/>
    <property type="match status" value="1"/>
</dbReference>
<feature type="binding site" evidence="5">
    <location>
        <position position="442"/>
    </location>
    <ligand>
        <name>Ca(2+)</name>
        <dbReference type="ChEBI" id="CHEBI:29108"/>
    </ligand>
</feature>
<keyword evidence="3" id="KW-0865">Zymogen</keyword>
<accession>A0A2T0LB38</accession>
<dbReference type="EMBL" id="PVNE01000030">
    <property type="protein sequence ID" value="PRX39065.1"/>
    <property type="molecule type" value="Genomic_DNA"/>
</dbReference>
<evidence type="ECO:0000256" key="3">
    <source>
        <dbReference type="ARBA" id="ARBA00023145"/>
    </source>
</evidence>
<comment type="cofactor">
    <cofactor evidence="5">
        <name>Ca(2+)</name>
        <dbReference type="ChEBI" id="CHEBI:29108"/>
    </cofactor>
    <text evidence="5">Binds 1 Ca(2+) ion per dimer.</text>
</comment>
<dbReference type="RefSeq" id="WP_106346367.1">
    <property type="nucleotide sequence ID" value="NZ_PVNE01000030.1"/>
</dbReference>
<feature type="chain" id="PRO_5015578905" evidence="6">
    <location>
        <begin position="30"/>
        <end position="891"/>
    </location>
</feature>
<dbReference type="GO" id="GO:0016811">
    <property type="term" value="F:hydrolase activity, acting on carbon-nitrogen (but not peptide) bonds, in linear amides"/>
    <property type="evidence" value="ECO:0007669"/>
    <property type="project" value="InterPro"/>
</dbReference>
<evidence type="ECO:0000256" key="2">
    <source>
        <dbReference type="ARBA" id="ARBA00022801"/>
    </source>
</evidence>
<feature type="binding site" evidence="5">
    <location>
        <position position="445"/>
    </location>
    <ligand>
        <name>Ca(2+)</name>
        <dbReference type="ChEBI" id="CHEBI:29108"/>
    </ligand>
</feature>
<keyword evidence="8" id="KW-1185">Reference proteome</keyword>
<dbReference type="InterPro" id="IPR002692">
    <property type="entry name" value="S45"/>
</dbReference>
<dbReference type="InterPro" id="IPR043146">
    <property type="entry name" value="Penicillin_amidase_N_B-knob"/>
</dbReference>
<organism evidence="7 8">
    <name type="scientific">Planifilum fimeticola</name>
    <dbReference type="NCBI Taxonomy" id="201975"/>
    <lineage>
        <taxon>Bacteria</taxon>
        <taxon>Bacillati</taxon>
        <taxon>Bacillota</taxon>
        <taxon>Bacilli</taxon>
        <taxon>Bacillales</taxon>
        <taxon>Thermoactinomycetaceae</taxon>
        <taxon>Planifilum</taxon>
    </lineage>
</organism>
<dbReference type="Gene3D" id="1.10.287.150">
    <property type="match status" value="1"/>
</dbReference>
<keyword evidence="2" id="KW-0378">Hydrolase</keyword>
<feature type="binding site" evidence="5">
    <location>
        <position position="276"/>
    </location>
    <ligand>
        <name>Ca(2+)</name>
        <dbReference type="ChEBI" id="CHEBI:29108"/>
    </ligand>
</feature>
<dbReference type="InterPro" id="IPR023343">
    <property type="entry name" value="Penicillin_amidase_dom1"/>
</dbReference>
<dbReference type="InterPro" id="IPR043147">
    <property type="entry name" value="Penicillin_amidase_A-knob"/>
</dbReference>
<gene>
    <name evidence="7" type="ORF">CLV97_1305</name>
</gene>
<feature type="binding site" evidence="5">
    <location>
        <position position="444"/>
    </location>
    <ligand>
        <name>Ca(2+)</name>
        <dbReference type="ChEBI" id="CHEBI:29108"/>
    </ligand>
</feature>
<dbReference type="InterPro" id="IPR029055">
    <property type="entry name" value="Ntn_hydrolases_N"/>
</dbReference>
<dbReference type="SUPFAM" id="SSF56235">
    <property type="entry name" value="N-terminal nucleophile aminohydrolases (Ntn hydrolases)"/>
    <property type="match status" value="1"/>
</dbReference>
<name>A0A2T0LB38_9BACL</name>
<proteinExistence type="inferred from homology"/>
<feature type="active site" description="Nucleophile" evidence="4">
    <location>
        <position position="369"/>
    </location>
</feature>
<evidence type="ECO:0000256" key="5">
    <source>
        <dbReference type="PIRSR" id="PIRSR001227-2"/>
    </source>
</evidence>
<sequence>MVRKRNRRLLAALITLVLVVTLHSPSASGASPDPRYRDFGDPGGFMNILPPGQDGVVNGAEMLLYQLTKKYPKHYNDQTDMYNSLVYAAPGISDEDLPKYFKDASFGVKGKIERSYSPTKGATILRDEFGVPHIFGETREATMFAVGYATAEDRLFLMDVLRHLGRGRVSEFLGASERNKEMDRAQLKVAPYKESELTKQVNDICDSGPEGAQACLDAQAYIRGVNAYIKKAYLDPRLMPAEYPLLQQVPKKFVPEDIVAIASLVGGIFGMGGGNEVASGAFLQGLQQKYGEREGRAIWEDFRSANDAEAPVTVKKPFPYNNHQRIDPETTALLDPETADEAIKQLDKPEMILDGPKGPIRLNPPKGNSNALLVADKHTAAGRPIAVFGPQTGYFSPQLLVEMDVHGPGIDARGVAFAGTNLYVQLGRGKNYAWSATSSGADNVDQWVVKLCEPDGSRPTKKSKHYWYKGKCRPMDVYTHRQIAKPTLAGMPDKPSLKNIIFDIRVERTVYGPVVARGTVKGEPVAVTVQRSTYGRELTSAIGFQRVNNPQFMKDGARSFLKAMDGVEYSFNWFYADEKDIAYKHTCLCPVRDPRTDPDLPSWGTGEYDWTGEFLRPEEQPQAINPPQGYLANWNNKQAPEFRANDANFNYGSIHRSLFLEKRVQKAIASGKKLTRSDMVNLVMDAATVDLKGQEVYPLVLRVLGSEAPGGDPVLQRMRDRLAEWVKSGGHRRDFNPRDGKYDHAAAVAIGDAYFETLVEAIFGETLQGTHLPNQLEDSPRSGQGSAYMEGYYAYVHKDLRQVLGESVRDPWHKTHCGGGDPADCRSKLWQALRKAADDLTKKYGSPDPDDWKYDSSRDNIKQSPVGLIAAPDMQWMNRPTFQQVVQVGVD</sequence>
<comment type="caution">
    <text evidence="7">The sequence shown here is derived from an EMBL/GenBank/DDBJ whole genome shotgun (WGS) entry which is preliminary data.</text>
</comment>
<dbReference type="Gene3D" id="1.10.1400.10">
    <property type="match status" value="1"/>
</dbReference>
<dbReference type="InterPro" id="IPR014395">
    <property type="entry name" value="Pen/GL7ACA/AHL_acylase"/>
</dbReference>
<dbReference type="Gene3D" id="2.30.120.10">
    <property type="match status" value="1"/>
</dbReference>
<dbReference type="Gene3D" id="1.10.439.10">
    <property type="entry name" value="Penicillin Amidohydrolase, domain 1"/>
    <property type="match status" value="1"/>
</dbReference>